<dbReference type="Gene3D" id="3.40.50.720">
    <property type="entry name" value="NAD(P)-binding Rossmann-like Domain"/>
    <property type="match status" value="1"/>
</dbReference>
<dbReference type="PANTHER" id="PTHR24317:SF7">
    <property type="entry name" value="PEROXISOMAL TRANS-2-ENOYL-COA REDUCTASE"/>
    <property type="match status" value="1"/>
</dbReference>
<dbReference type="PRINTS" id="PR00080">
    <property type="entry name" value="SDRFAMILY"/>
</dbReference>
<dbReference type="GO" id="GO:0019166">
    <property type="term" value="F:trans-2-enoyl-CoA reductase (NADPH) activity"/>
    <property type="evidence" value="ECO:0007669"/>
    <property type="project" value="UniProtKB-EC"/>
</dbReference>
<evidence type="ECO:0000256" key="8">
    <source>
        <dbReference type="ARBA" id="ARBA00023098"/>
    </source>
</evidence>
<evidence type="ECO:0000256" key="16">
    <source>
        <dbReference type="ARBA" id="ARBA00048686"/>
    </source>
</evidence>
<evidence type="ECO:0000256" key="7">
    <source>
        <dbReference type="ARBA" id="ARBA00023002"/>
    </source>
</evidence>
<proteinExistence type="predicted"/>
<evidence type="ECO:0000256" key="5">
    <source>
        <dbReference type="ARBA" id="ARBA00022832"/>
    </source>
</evidence>
<comment type="catalytic activity">
    <reaction evidence="20">
        <text>(2E)-octenoyl-CoA + NADPH + H(+) = octanoyl-CoA + NADP(+)</text>
        <dbReference type="Rhea" id="RHEA:44952"/>
        <dbReference type="ChEBI" id="CHEBI:15378"/>
        <dbReference type="ChEBI" id="CHEBI:57386"/>
        <dbReference type="ChEBI" id="CHEBI:57783"/>
        <dbReference type="ChEBI" id="CHEBI:58349"/>
        <dbReference type="ChEBI" id="CHEBI:62242"/>
    </reaction>
    <physiologicalReaction direction="left-to-right" evidence="20">
        <dbReference type="Rhea" id="RHEA:44953"/>
    </physiologicalReaction>
</comment>
<evidence type="ECO:0000256" key="10">
    <source>
        <dbReference type="ARBA" id="ARBA00023160"/>
    </source>
</evidence>
<dbReference type="InterPro" id="IPR002347">
    <property type="entry name" value="SDR_fam"/>
</dbReference>
<dbReference type="AlphaFoldDB" id="T1BCI7"/>
<dbReference type="EMBL" id="AUZY01007207">
    <property type="protein sequence ID" value="EQD50734.1"/>
    <property type="molecule type" value="Genomic_DNA"/>
</dbReference>
<comment type="pathway">
    <text evidence="2">Lipid metabolism.</text>
</comment>
<evidence type="ECO:0000256" key="20">
    <source>
        <dbReference type="ARBA" id="ARBA00049559"/>
    </source>
</evidence>
<keyword evidence="10" id="KW-0275">Fatty acid biosynthesis</keyword>
<evidence type="ECO:0000256" key="19">
    <source>
        <dbReference type="ARBA" id="ARBA00049386"/>
    </source>
</evidence>
<comment type="catalytic activity">
    <reaction evidence="19">
        <text>(2E)-decenoyl-CoA + NADPH + H(+) = decanoyl-CoA + NADP(+)</text>
        <dbReference type="Rhea" id="RHEA:44960"/>
        <dbReference type="ChEBI" id="CHEBI:15378"/>
        <dbReference type="ChEBI" id="CHEBI:57783"/>
        <dbReference type="ChEBI" id="CHEBI:58349"/>
        <dbReference type="ChEBI" id="CHEBI:61406"/>
        <dbReference type="ChEBI" id="CHEBI:61430"/>
    </reaction>
    <physiologicalReaction direction="left-to-right" evidence="19">
        <dbReference type="Rhea" id="RHEA:44961"/>
    </physiologicalReaction>
</comment>
<evidence type="ECO:0000313" key="21">
    <source>
        <dbReference type="EMBL" id="EQD50734.1"/>
    </source>
</evidence>
<dbReference type="FunFam" id="3.40.50.720:FF:000084">
    <property type="entry name" value="Short-chain dehydrogenase reductase"/>
    <property type="match status" value="1"/>
</dbReference>
<keyword evidence="6" id="KW-0521">NADP</keyword>
<dbReference type="EC" id="1.3.1.38" evidence="13"/>
<keyword evidence="9" id="KW-0576">Peroxisome</keyword>
<comment type="catalytic activity">
    <reaction evidence="18">
        <text>a (2E)-enoyl-CoA + NADPH + H(+) = a 2,3-saturated acyl-CoA + NADP(+)</text>
        <dbReference type="Rhea" id="RHEA:33763"/>
        <dbReference type="ChEBI" id="CHEBI:15378"/>
        <dbReference type="ChEBI" id="CHEBI:57783"/>
        <dbReference type="ChEBI" id="CHEBI:58349"/>
        <dbReference type="ChEBI" id="CHEBI:58856"/>
        <dbReference type="ChEBI" id="CHEBI:65111"/>
        <dbReference type="EC" id="1.3.1.38"/>
    </reaction>
    <physiologicalReaction direction="left-to-right" evidence="18">
        <dbReference type="Rhea" id="RHEA:33764"/>
    </physiologicalReaction>
</comment>
<dbReference type="GO" id="GO:0006633">
    <property type="term" value="P:fatty acid biosynthetic process"/>
    <property type="evidence" value="ECO:0007669"/>
    <property type="project" value="UniProtKB-KW"/>
</dbReference>
<comment type="catalytic activity">
    <reaction evidence="15">
        <text>(2E)-dodecenoyl-CoA + NADPH + H(+) = dodecanoyl-CoA + NADP(+)</text>
        <dbReference type="Rhea" id="RHEA:44964"/>
        <dbReference type="ChEBI" id="CHEBI:15378"/>
        <dbReference type="ChEBI" id="CHEBI:57330"/>
        <dbReference type="ChEBI" id="CHEBI:57375"/>
        <dbReference type="ChEBI" id="CHEBI:57783"/>
        <dbReference type="ChEBI" id="CHEBI:58349"/>
    </reaction>
    <physiologicalReaction direction="left-to-right" evidence="15">
        <dbReference type="Rhea" id="RHEA:44965"/>
    </physiologicalReaction>
</comment>
<accession>T1BCI7</accession>
<evidence type="ECO:0000256" key="1">
    <source>
        <dbReference type="ARBA" id="ARBA00004275"/>
    </source>
</evidence>
<sequence length="275" mass="29012">MEPTSRPVALVTGGGTGLGLAIAAGLADDGYDLAIASRSDEHLTRGSAALRRHGARVVAVRTDVREPDQVDRLLAEIQREYGRLDVLINNAAGNFPIAAESLSPNGWRAVVGIVLDGTFFCARAAFPMLSRSPRASIVNIIAAYAWMSGPGTVHSAAAKAGVLALTRTLAVEWASRGIRVNAVAPGPIRTEGTDRQLWTSEELVERVRRGIPMGRFGTPEEIADAVRFLVSSRAGYITGQVLAIDGGQWLGTGVMELLRPSVSDRSSVPPGNPPG</sequence>
<evidence type="ECO:0000256" key="15">
    <source>
        <dbReference type="ARBA" id="ARBA00047570"/>
    </source>
</evidence>
<comment type="catalytic activity">
    <reaction evidence="16">
        <text>(2E)-tetradecenoyl-CoA + NADPH + H(+) = tetradecanoyl-CoA + NADP(+)</text>
        <dbReference type="Rhea" id="RHEA:44968"/>
        <dbReference type="ChEBI" id="CHEBI:15378"/>
        <dbReference type="ChEBI" id="CHEBI:57385"/>
        <dbReference type="ChEBI" id="CHEBI:57783"/>
        <dbReference type="ChEBI" id="CHEBI:58349"/>
        <dbReference type="ChEBI" id="CHEBI:61405"/>
    </reaction>
    <physiologicalReaction direction="left-to-right" evidence="16">
        <dbReference type="Rhea" id="RHEA:44969"/>
    </physiologicalReaction>
</comment>
<evidence type="ECO:0000256" key="17">
    <source>
        <dbReference type="ARBA" id="ARBA00049108"/>
    </source>
</evidence>
<evidence type="ECO:0000256" key="13">
    <source>
        <dbReference type="ARBA" id="ARBA00038849"/>
    </source>
</evidence>
<evidence type="ECO:0000256" key="14">
    <source>
        <dbReference type="ARBA" id="ARBA00041063"/>
    </source>
</evidence>
<keyword evidence="4" id="KW-0597">Phosphoprotein</keyword>
<dbReference type="SUPFAM" id="SSF51735">
    <property type="entry name" value="NAD(P)-binding Rossmann-fold domains"/>
    <property type="match status" value="1"/>
</dbReference>
<evidence type="ECO:0000256" key="4">
    <source>
        <dbReference type="ARBA" id="ARBA00022553"/>
    </source>
</evidence>
<name>T1BCI7_9ZZZZ</name>
<dbReference type="InterPro" id="IPR052388">
    <property type="entry name" value="Peroxisomal_t2-enoyl-CoA_red"/>
</dbReference>
<dbReference type="Pfam" id="PF13561">
    <property type="entry name" value="adh_short_C2"/>
    <property type="match status" value="1"/>
</dbReference>
<reference evidence="21" key="1">
    <citation type="submission" date="2013-08" db="EMBL/GenBank/DDBJ databases">
        <authorList>
            <person name="Mendez C."/>
            <person name="Richter M."/>
            <person name="Ferrer M."/>
            <person name="Sanchez J."/>
        </authorList>
    </citation>
    <scope>NUCLEOTIDE SEQUENCE</scope>
</reference>
<evidence type="ECO:0000256" key="9">
    <source>
        <dbReference type="ARBA" id="ARBA00023140"/>
    </source>
</evidence>
<protein>
    <recommendedName>
        <fullName evidence="14">Peroxisomal trans-2-enoyl-CoA reductase</fullName>
        <ecNumber evidence="13">1.3.1.38</ecNumber>
    </recommendedName>
</protein>
<evidence type="ECO:0000256" key="6">
    <source>
        <dbReference type="ARBA" id="ARBA00022857"/>
    </source>
</evidence>
<keyword evidence="8" id="KW-0443">Lipid metabolism</keyword>
<evidence type="ECO:0000256" key="11">
    <source>
        <dbReference type="ARBA" id="ARBA00037124"/>
    </source>
</evidence>
<comment type="catalytic activity">
    <reaction evidence="17">
        <text>(2E)-hexenoyl-CoA + NADPH + H(+) = hexanoyl-CoA + NADP(+)</text>
        <dbReference type="Rhea" id="RHEA:44956"/>
        <dbReference type="ChEBI" id="CHEBI:15378"/>
        <dbReference type="ChEBI" id="CHEBI:57783"/>
        <dbReference type="ChEBI" id="CHEBI:58349"/>
        <dbReference type="ChEBI" id="CHEBI:62077"/>
        <dbReference type="ChEBI" id="CHEBI:62620"/>
    </reaction>
    <physiologicalReaction direction="left-to-right" evidence="17">
        <dbReference type="Rhea" id="RHEA:44957"/>
    </physiologicalReaction>
</comment>
<reference evidence="21" key="2">
    <citation type="journal article" date="2014" name="ISME J.">
        <title>Microbial stratification in low pH oxic and suboxic macroscopic growths along an acid mine drainage.</title>
        <authorList>
            <person name="Mendez-Garcia C."/>
            <person name="Mesa V."/>
            <person name="Sprenger R.R."/>
            <person name="Richter M."/>
            <person name="Diez M.S."/>
            <person name="Solano J."/>
            <person name="Bargiela R."/>
            <person name="Golyshina O.V."/>
            <person name="Manteca A."/>
            <person name="Ramos J.L."/>
            <person name="Gallego J.R."/>
            <person name="Llorente I."/>
            <person name="Martins Dos Santos V.A."/>
            <person name="Jensen O.N."/>
            <person name="Pelaez A.I."/>
            <person name="Sanchez J."/>
            <person name="Ferrer M."/>
        </authorList>
    </citation>
    <scope>NUCLEOTIDE SEQUENCE</scope>
</reference>
<dbReference type="PANTHER" id="PTHR24317">
    <property type="entry name" value="PEROXISOMAL TRANS-2-ENOYL-COA REDUCTASE"/>
    <property type="match status" value="1"/>
</dbReference>
<evidence type="ECO:0000256" key="2">
    <source>
        <dbReference type="ARBA" id="ARBA00005189"/>
    </source>
</evidence>
<comment type="subcellular location">
    <subcellularLocation>
        <location evidence="1">Peroxisome</location>
    </subcellularLocation>
</comment>
<dbReference type="InterPro" id="IPR036291">
    <property type="entry name" value="NAD(P)-bd_dom_sf"/>
</dbReference>
<comment type="caution">
    <text evidence="21">The sequence shown here is derived from an EMBL/GenBank/DDBJ whole genome shotgun (WGS) entry which is preliminary data.</text>
</comment>
<gene>
    <name evidence="21" type="ORF">B1B_11132</name>
</gene>
<dbReference type="PRINTS" id="PR00081">
    <property type="entry name" value="GDHRDH"/>
</dbReference>
<keyword evidence="7" id="KW-0560">Oxidoreductase</keyword>
<comment type="function">
    <text evidence="11">Participates in chain elongation of fatty acids. Catalyzes the reduction of trans-2-enoyl-CoAs of varying chain lengths from 6:1 to 16:1, having maximum activity with 10:1 CoA. Has no 2,4-dienoyl-CoA reductase activity.</text>
</comment>
<evidence type="ECO:0000256" key="18">
    <source>
        <dbReference type="ARBA" id="ARBA00049251"/>
    </source>
</evidence>
<keyword evidence="5" id="KW-0276">Fatty acid metabolism</keyword>
<organism evidence="21">
    <name type="scientific">mine drainage metagenome</name>
    <dbReference type="NCBI Taxonomy" id="410659"/>
    <lineage>
        <taxon>unclassified sequences</taxon>
        <taxon>metagenomes</taxon>
        <taxon>ecological metagenomes</taxon>
    </lineage>
</organism>
<dbReference type="GO" id="GO:0005777">
    <property type="term" value="C:peroxisome"/>
    <property type="evidence" value="ECO:0007669"/>
    <property type="project" value="UniProtKB-SubCell"/>
</dbReference>
<evidence type="ECO:0000256" key="12">
    <source>
        <dbReference type="ARBA" id="ARBA00038622"/>
    </source>
</evidence>
<keyword evidence="3" id="KW-0444">Lipid biosynthesis</keyword>
<evidence type="ECO:0000256" key="3">
    <source>
        <dbReference type="ARBA" id="ARBA00022516"/>
    </source>
</evidence>
<comment type="subunit">
    <text evidence="12">Interacts with PEX5, probably required to target it into peroxisomes.</text>
</comment>